<name>A0A1H3J8U4_9EURY</name>
<dbReference type="SUPFAM" id="SSF49464">
    <property type="entry name" value="Carboxypeptidase regulatory domain-like"/>
    <property type="match status" value="4"/>
</dbReference>
<dbReference type="NCBIfam" id="TIGR04126">
    <property type="entry name" value="PGF_CTERM"/>
    <property type="match status" value="1"/>
</dbReference>
<dbReference type="RefSeq" id="WP_089768822.1">
    <property type="nucleotide sequence ID" value="NZ_FNPB01000012.1"/>
</dbReference>
<reference evidence="5" key="1">
    <citation type="submission" date="2016-10" db="EMBL/GenBank/DDBJ databases">
        <authorList>
            <person name="Varghese N."/>
            <person name="Submissions S."/>
        </authorList>
    </citation>
    <scope>NUCLEOTIDE SEQUENCE [LARGE SCALE GENOMIC DNA]</scope>
    <source>
        <strain evidence="5">CGMCC 1.10118</strain>
    </source>
</reference>
<proteinExistence type="predicted"/>
<keyword evidence="3" id="KW-1133">Transmembrane helix</keyword>
<dbReference type="GO" id="GO:0030115">
    <property type="term" value="C:S-layer"/>
    <property type="evidence" value="ECO:0007669"/>
    <property type="project" value="UniProtKB-SubCell"/>
</dbReference>
<keyword evidence="3" id="KW-0812">Transmembrane</keyword>
<evidence type="ECO:0000256" key="3">
    <source>
        <dbReference type="SAM" id="Phobius"/>
    </source>
</evidence>
<dbReference type="Pfam" id="PF13620">
    <property type="entry name" value="CarboxypepD_reg"/>
    <property type="match status" value="3"/>
</dbReference>
<organism evidence="4 5">
    <name type="scientific">Halobellus clavatus</name>
    <dbReference type="NCBI Taxonomy" id="660517"/>
    <lineage>
        <taxon>Archaea</taxon>
        <taxon>Methanobacteriati</taxon>
        <taxon>Methanobacteriota</taxon>
        <taxon>Stenosarchaea group</taxon>
        <taxon>Halobacteria</taxon>
        <taxon>Halobacteriales</taxon>
        <taxon>Haloferacaceae</taxon>
        <taxon>Halobellus</taxon>
    </lineage>
</organism>
<feature type="compositionally biased region" description="Low complexity" evidence="2">
    <location>
        <begin position="871"/>
        <end position="901"/>
    </location>
</feature>
<dbReference type="Gene3D" id="2.60.40.1120">
    <property type="entry name" value="Carboxypeptidase-like, regulatory domain"/>
    <property type="match status" value="5"/>
</dbReference>
<evidence type="ECO:0000313" key="5">
    <source>
        <dbReference type="Proteomes" id="UP000199170"/>
    </source>
</evidence>
<evidence type="ECO:0000256" key="1">
    <source>
        <dbReference type="ARBA" id="ARBA00022729"/>
    </source>
</evidence>
<keyword evidence="5" id="KW-1185">Reference proteome</keyword>
<dbReference type="InterPro" id="IPR026371">
    <property type="entry name" value="PGF_CTERM"/>
</dbReference>
<keyword evidence="1" id="KW-0732">Signal</keyword>
<dbReference type="AlphaFoldDB" id="A0A1H3J8U4"/>
<keyword evidence="3" id="KW-0472">Membrane</keyword>
<evidence type="ECO:0000313" key="4">
    <source>
        <dbReference type="EMBL" id="SDY36413.1"/>
    </source>
</evidence>
<evidence type="ECO:0000256" key="2">
    <source>
        <dbReference type="SAM" id="MobiDB-lite"/>
    </source>
</evidence>
<dbReference type="OrthoDB" id="103676at2157"/>
<dbReference type="EMBL" id="FNPB01000012">
    <property type="protein sequence ID" value="SDY36413.1"/>
    <property type="molecule type" value="Genomic_DNA"/>
</dbReference>
<feature type="compositionally biased region" description="Low complexity" evidence="2">
    <location>
        <begin position="908"/>
        <end position="935"/>
    </location>
</feature>
<protein>
    <submittedName>
        <fullName evidence="4">PGF-CTERM protein</fullName>
    </submittedName>
</protein>
<accession>A0A1H3J8U4</accession>
<dbReference type="Proteomes" id="UP000199170">
    <property type="component" value="Unassembled WGS sequence"/>
</dbReference>
<feature type="transmembrane region" description="Helical" evidence="3">
    <location>
        <begin position="937"/>
        <end position="954"/>
    </location>
</feature>
<gene>
    <name evidence="4" type="ORF">SAMN04487946_11292</name>
</gene>
<feature type="region of interest" description="Disordered" evidence="2">
    <location>
        <begin position="852"/>
        <end position="935"/>
    </location>
</feature>
<dbReference type="InterPro" id="IPR008969">
    <property type="entry name" value="CarboxyPept-like_regulatory"/>
</dbReference>
<sequence>MARAHRQQALFVCCLVLAGLVLVAPASAAGGGTGLAVDNTATGETTTHTWNTTVSSGGDSVEYLIVNYTGTGANLSSPGASIEGPSVTVNGTPVGVSTSVDSDTRLNLTLSSPVQVSANDPVEVTVNTVQNPTVSGTYTASLELNNSTSTFASTVESFEIVEGGHLNGTVTNGTGSGVTSAAVSVRNNTTNDRVTNVSSGGSGSYSAHVPAGDYFVSVSKSGYTSNSTTTTVQTNAETTFDPTIVRVGYINGTVLNDSDVSIGSASVSLSDSSTGAFVDSNVSAADGSFSVAGGPGTYTLSVTADGYATNKTTASITGSGVTTTQNVTLAALGYINGTVRNQSGTPLGGINLVADSLTGTSAVTNTTAPDGSFSLAVGPGRYDLVAFNNPNYEFNITSNVSASSGLTTTSSVTLTAVPDSGNISGQIVASDGTPVSGVTVSAGSSDYEHYNSTTTNATGYFSMEVPEDTYRVWSDAGSYAPVRKNGVEVTATGTTSVSLTPEATAYLTGRVTNASGGVSGIPVLATTGEEFHADPQTNATGHYNISVPANGSYSVTVLATGQSGSTKSVSAGAGGSVTTTDFDLVTTEIPVASVAITDGPGDASNLGVRASVSGGLLQMQLVNESSTPAGSGVGKPQGLESLGLRSDTTVEINLTVTNFSADSLLWALDDARFETSPNETLQNGTDITIRGSPVDLQGTSNGQIGPLLFKDPDQVQWPTGRDSRADMGFNQTVYAGVFDLDKAPGGVEETLKGMSVTTNAQSFSAPVVRNDSLRLWIAGPSKTVDGDEHTGFYQATIPDAQLNAWNVDDPESELSALFKGQSQDFTVTETQNGARIRLENITYSAGYVEVNANPESSSSGGSSGSDDSDDVTATPTATPTLTATPTSVPTTTVSPTATEVDSVQTTDTPSTLAPTASDSSTATGTAAGTETGASTPGFGVVAAVLALTAAVIGFRRRA</sequence>
<dbReference type="GO" id="GO:0005886">
    <property type="term" value="C:plasma membrane"/>
    <property type="evidence" value="ECO:0007669"/>
    <property type="project" value="UniProtKB-SubCell"/>
</dbReference>
<dbReference type="STRING" id="660517.SAMN04487946_11292"/>